<reference evidence="1" key="1">
    <citation type="journal article" date="2021" name="Microb. Physiol.">
        <title>Proteogenomic Insights into the Physiology of Marine, Sulfate-Reducing, Filamentous Desulfonema limicola and Desulfonema magnum.</title>
        <authorList>
            <person name="Schnaars V."/>
            <person name="Wohlbrand L."/>
            <person name="Scheve S."/>
            <person name="Hinrichs C."/>
            <person name="Reinhardt R."/>
            <person name="Rabus R."/>
        </authorList>
    </citation>
    <scope>NUCLEOTIDE SEQUENCE</scope>
    <source>
        <strain evidence="1">4be13</strain>
    </source>
</reference>
<name>A0A975BQN4_9BACT</name>
<sequence length="66" mass="7909">MIKYPDKIFRYLSGEETRVFLMESVPSPGGKNPGFSAPHRKKMYEKFLLRYLNTWTKFFDIFIRNA</sequence>
<gene>
    <name evidence="1" type="ORF">dnm_059760</name>
</gene>
<dbReference type="KEGG" id="dmm:dnm_059760"/>
<organism evidence="1 2">
    <name type="scientific">Desulfonema magnum</name>
    <dbReference type="NCBI Taxonomy" id="45655"/>
    <lineage>
        <taxon>Bacteria</taxon>
        <taxon>Pseudomonadati</taxon>
        <taxon>Thermodesulfobacteriota</taxon>
        <taxon>Desulfobacteria</taxon>
        <taxon>Desulfobacterales</taxon>
        <taxon>Desulfococcaceae</taxon>
        <taxon>Desulfonema</taxon>
    </lineage>
</organism>
<evidence type="ECO:0000313" key="1">
    <source>
        <dbReference type="EMBL" id="QTA89917.1"/>
    </source>
</evidence>
<dbReference type="EMBL" id="CP061800">
    <property type="protein sequence ID" value="QTA89917.1"/>
    <property type="molecule type" value="Genomic_DNA"/>
</dbReference>
<accession>A0A975BQN4</accession>
<keyword evidence="2" id="KW-1185">Reference proteome</keyword>
<proteinExistence type="predicted"/>
<protein>
    <submittedName>
        <fullName evidence="1">Uncharacterized protein</fullName>
    </submittedName>
</protein>
<dbReference type="AlphaFoldDB" id="A0A975BQN4"/>
<dbReference type="Proteomes" id="UP000663722">
    <property type="component" value="Chromosome"/>
</dbReference>
<evidence type="ECO:0000313" key="2">
    <source>
        <dbReference type="Proteomes" id="UP000663722"/>
    </source>
</evidence>